<dbReference type="AlphaFoldDB" id="A0AA36JT02"/>
<evidence type="ECO:0000313" key="1">
    <source>
        <dbReference type="EMBL" id="CAJ1411222.1"/>
    </source>
</evidence>
<reference evidence="1" key="1">
    <citation type="submission" date="2023-08" db="EMBL/GenBank/DDBJ databases">
        <authorList>
            <person name="Chen Y."/>
            <person name="Shah S."/>
            <person name="Dougan E. K."/>
            <person name="Thang M."/>
            <person name="Chan C."/>
        </authorList>
    </citation>
    <scope>NUCLEOTIDE SEQUENCE</scope>
</reference>
<accession>A0AA36JT02</accession>
<gene>
    <name evidence="1" type="ORF">EVOR1521_LOCUS31840</name>
</gene>
<keyword evidence="2" id="KW-1185">Reference proteome</keyword>
<name>A0AA36JT02_9DINO</name>
<dbReference type="EMBL" id="CAUJNA010003862">
    <property type="protein sequence ID" value="CAJ1411222.1"/>
    <property type="molecule type" value="Genomic_DNA"/>
</dbReference>
<evidence type="ECO:0000313" key="2">
    <source>
        <dbReference type="Proteomes" id="UP001178507"/>
    </source>
</evidence>
<proteinExistence type="predicted"/>
<dbReference type="Proteomes" id="UP001178507">
    <property type="component" value="Unassembled WGS sequence"/>
</dbReference>
<organism evidence="1 2">
    <name type="scientific">Effrenium voratum</name>
    <dbReference type="NCBI Taxonomy" id="2562239"/>
    <lineage>
        <taxon>Eukaryota</taxon>
        <taxon>Sar</taxon>
        <taxon>Alveolata</taxon>
        <taxon>Dinophyceae</taxon>
        <taxon>Suessiales</taxon>
        <taxon>Symbiodiniaceae</taxon>
        <taxon>Effrenium</taxon>
    </lineage>
</organism>
<sequence>MAGSVLLAEMYGQLDWLQEPMKVVISEARRGSDLPEVAEELEGKALQRRKLRLKGGMSPISMGSLGHPELCRRPCVYVASYKTACPHGSACSYCHLPHAENRAIDKRQRDFLKSLSDSELLAILLPHMYAKVLKGRMPPETMELLQLLQLRCGWGAFGPPTVGCPNGLEAVLQRMTFSWLLSLLSCSKDPELTLLVDQLRVLGDVRP</sequence>
<evidence type="ECO:0008006" key="3">
    <source>
        <dbReference type="Google" id="ProtNLM"/>
    </source>
</evidence>
<protein>
    <recommendedName>
        <fullName evidence="3">C3H1-type domain-containing protein</fullName>
    </recommendedName>
</protein>
<comment type="caution">
    <text evidence="1">The sequence shown here is derived from an EMBL/GenBank/DDBJ whole genome shotgun (WGS) entry which is preliminary data.</text>
</comment>